<accession>A0ABN5C2Y3</accession>
<keyword evidence="1" id="KW-1133">Transmembrane helix</keyword>
<proteinExistence type="predicted"/>
<feature type="transmembrane region" description="Helical" evidence="1">
    <location>
        <begin position="18"/>
        <end position="38"/>
    </location>
</feature>
<organism evidence="2 3">
    <name type="scientific">Pseudoalteromonas issachenkonii</name>
    <dbReference type="NCBI Taxonomy" id="152297"/>
    <lineage>
        <taxon>Bacteria</taxon>
        <taxon>Pseudomonadati</taxon>
        <taxon>Pseudomonadota</taxon>
        <taxon>Gammaproteobacteria</taxon>
        <taxon>Alteromonadales</taxon>
        <taxon>Pseudoalteromonadaceae</taxon>
        <taxon>Pseudoalteromonas</taxon>
    </lineage>
</organism>
<dbReference type="Proteomes" id="UP000217258">
    <property type="component" value="Chromosome I"/>
</dbReference>
<gene>
    <name evidence="2" type="ORF">PISS_a1704</name>
</gene>
<evidence type="ECO:0000313" key="2">
    <source>
        <dbReference type="EMBL" id="ATC90599.1"/>
    </source>
</evidence>
<protein>
    <submittedName>
        <fullName evidence="2">Uncharacterized protein</fullName>
    </submittedName>
</protein>
<evidence type="ECO:0000313" key="3">
    <source>
        <dbReference type="Proteomes" id="UP000217258"/>
    </source>
</evidence>
<keyword evidence="1" id="KW-0472">Membrane</keyword>
<dbReference type="EMBL" id="CP011030">
    <property type="protein sequence ID" value="ATC90599.1"/>
    <property type="molecule type" value="Genomic_DNA"/>
</dbReference>
<name>A0ABN5C2Y3_9GAMM</name>
<keyword evidence="3" id="KW-1185">Reference proteome</keyword>
<evidence type="ECO:0000256" key="1">
    <source>
        <dbReference type="SAM" id="Phobius"/>
    </source>
</evidence>
<sequence length="41" mass="4718">MYLSKLTIGNYITYKHGILALLFAHYLFIVICSTLLNIKTL</sequence>
<reference evidence="2 3" key="1">
    <citation type="submission" date="2015-06" db="EMBL/GenBank/DDBJ databases">
        <authorList>
            <person name="Xie B.-B."/>
            <person name="Rong J.-C."/>
            <person name="Qin Q.-L."/>
            <person name="Zhang Y.-Z."/>
        </authorList>
    </citation>
    <scope>NUCLEOTIDE SEQUENCE [LARGE SCALE GENOMIC DNA]</scope>
    <source>
        <strain evidence="2 3">KMM 3549</strain>
    </source>
</reference>
<keyword evidence="1" id="KW-0812">Transmembrane</keyword>